<dbReference type="EMBL" id="BPEY01000075">
    <property type="protein sequence ID" value="GIU49840.1"/>
    <property type="molecule type" value="Genomic_DNA"/>
</dbReference>
<accession>A0ABQ4PN90</accession>
<comment type="caution">
    <text evidence="1">The sequence shown here is derived from an EMBL/GenBank/DDBJ whole genome shotgun (WGS) entry which is preliminary data.</text>
</comment>
<evidence type="ECO:0000313" key="2">
    <source>
        <dbReference type="Proteomes" id="UP000887104"/>
    </source>
</evidence>
<sequence length="97" mass="11057">MTKTEKKIDNAIRIALTSVCKLGKVEISGFKWLSHQVNFAKVDQTLIVHFIFDSHDKINEARIQGHISKLVSFTEQQLMLENIVLANASKQCRFTVL</sequence>
<keyword evidence="2" id="KW-1185">Reference proteome</keyword>
<reference evidence="1" key="1">
    <citation type="submission" date="2021-05" db="EMBL/GenBank/DDBJ databases">
        <title>Molecular characterization for Shewanella algae harboring chromosomal blaOXA-55-like strains isolated from clinical and environment sample.</title>
        <authorList>
            <person name="Ohama Y."/>
            <person name="Aoki K."/>
            <person name="Harada S."/>
            <person name="Moriya K."/>
            <person name="Ishii Y."/>
            <person name="Tateda K."/>
        </authorList>
    </citation>
    <scope>NUCLEOTIDE SEQUENCE</scope>
    <source>
        <strain evidence="1">JCM 11563</strain>
    </source>
</reference>
<evidence type="ECO:0000313" key="1">
    <source>
        <dbReference type="EMBL" id="GIU49840.1"/>
    </source>
</evidence>
<gene>
    <name evidence="1" type="ORF">TUM4438_34340</name>
</gene>
<proteinExistence type="predicted"/>
<protein>
    <recommendedName>
        <fullName evidence="3">Fis family transcriptional regulator</fullName>
    </recommendedName>
</protein>
<name>A0ABQ4PN90_9GAMM</name>
<dbReference type="RefSeq" id="WP_220782392.1">
    <property type="nucleotide sequence ID" value="NZ_BPEY01000075.1"/>
</dbReference>
<evidence type="ECO:0008006" key="3">
    <source>
        <dbReference type="Google" id="ProtNLM"/>
    </source>
</evidence>
<dbReference type="Proteomes" id="UP000887104">
    <property type="component" value="Unassembled WGS sequence"/>
</dbReference>
<organism evidence="1 2">
    <name type="scientific">Shewanella sairae</name>
    <dbReference type="NCBI Taxonomy" id="190310"/>
    <lineage>
        <taxon>Bacteria</taxon>
        <taxon>Pseudomonadati</taxon>
        <taxon>Pseudomonadota</taxon>
        <taxon>Gammaproteobacteria</taxon>
        <taxon>Alteromonadales</taxon>
        <taxon>Shewanellaceae</taxon>
        <taxon>Shewanella</taxon>
    </lineage>
</organism>